<sequence>MKLKFLTPVVAGIALTVSSLVNVANAGFLDSDSHLLDESGANLLASWIGTDQDWTSIWYGEAGATSNSWHKAVDGQGPTVSIYNITYNNVDYLIGGYTDLDWNKSGTYASDTDGSVDSFIFNLTSEVMHDTSANHFDNDSANIIFNYQDYFATFGGGHDIFGGSFTLGGTGYSNAFGTYNGKLPNSKGNIVTGSDERVNFTVNALETFSVTAAQTPSVPEPSTLVMFALGILGLGMRRMK</sequence>
<protein>
    <submittedName>
        <fullName evidence="4">PEP_CTERM-anchored TLD domain-containing protein</fullName>
    </submittedName>
</protein>
<evidence type="ECO:0000259" key="3">
    <source>
        <dbReference type="Pfam" id="PF07589"/>
    </source>
</evidence>
<dbReference type="KEGG" id="tvd:SG34_003505"/>
<dbReference type="EMBL" id="CP059733">
    <property type="protein sequence ID" value="WDE06009.1"/>
    <property type="molecule type" value="Genomic_DNA"/>
</dbReference>
<dbReference type="RefSeq" id="WP_044840502.1">
    <property type="nucleotide sequence ID" value="NZ_CP059733.1"/>
</dbReference>
<dbReference type="AlphaFoldDB" id="A0AAE9Z4Q6"/>
<accession>A0AAE9Z4Q6</accession>
<proteinExistence type="predicted"/>
<reference evidence="4 5" key="1">
    <citation type="journal article" date="2015" name="Genome Announc.">
        <title>Draft Genome Sequences of Marine Isolates of Thalassomonas viridans and Thalassomonas actiniarum.</title>
        <authorList>
            <person name="Olonade I."/>
            <person name="van Zyl L.J."/>
            <person name="Trindade M."/>
        </authorList>
    </citation>
    <scope>NUCLEOTIDE SEQUENCE [LARGE SCALE GENOMIC DNA]</scope>
    <source>
        <strain evidence="4 5">XOM25</strain>
    </source>
</reference>
<gene>
    <name evidence="4" type="ORF">SG34_003505</name>
</gene>
<feature type="domain" description="Ice-binding protein C-terminal" evidence="3">
    <location>
        <begin position="217"/>
        <end position="238"/>
    </location>
</feature>
<reference evidence="4 5" key="2">
    <citation type="journal article" date="2022" name="Mar. Drugs">
        <title>Bioassay-Guided Fractionation Leads to the Detection of Cholic Acid Generated by the Rare Thalassomonas sp.</title>
        <authorList>
            <person name="Pheiffer F."/>
            <person name="Schneider Y.K."/>
            <person name="Hansen E.H."/>
            <person name="Andersen J.H."/>
            <person name="Isaksson J."/>
            <person name="Busche T."/>
            <person name="R C."/>
            <person name="Kalinowski J."/>
            <person name="Zyl L.V."/>
            <person name="Trindade M."/>
        </authorList>
    </citation>
    <scope>NUCLEOTIDE SEQUENCE [LARGE SCALE GENOMIC DNA]</scope>
    <source>
        <strain evidence="4 5">XOM25</strain>
    </source>
</reference>
<evidence type="ECO:0000256" key="1">
    <source>
        <dbReference type="SAM" id="SignalP"/>
    </source>
</evidence>
<organism evidence="4 5">
    <name type="scientific">Thalassomonas viridans</name>
    <dbReference type="NCBI Taxonomy" id="137584"/>
    <lineage>
        <taxon>Bacteria</taxon>
        <taxon>Pseudomonadati</taxon>
        <taxon>Pseudomonadota</taxon>
        <taxon>Gammaproteobacteria</taxon>
        <taxon>Alteromonadales</taxon>
        <taxon>Colwelliaceae</taxon>
        <taxon>Thalassomonas</taxon>
    </lineage>
</organism>
<evidence type="ECO:0000313" key="5">
    <source>
        <dbReference type="Proteomes" id="UP000032352"/>
    </source>
</evidence>
<dbReference type="NCBIfam" id="TIGR02595">
    <property type="entry name" value="PEP_CTERM"/>
    <property type="match status" value="1"/>
</dbReference>
<evidence type="ECO:0000313" key="4">
    <source>
        <dbReference type="EMBL" id="WDE06009.1"/>
    </source>
</evidence>
<feature type="signal peptide" evidence="1">
    <location>
        <begin position="1"/>
        <end position="26"/>
    </location>
</feature>
<keyword evidence="1" id="KW-0732">Signal</keyword>
<dbReference type="InterPro" id="IPR013424">
    <property type="entry name" value="Ice-binding_C"/>
</dbReference>
<dbReference type="NCBIfam" id="NF038124">
    <property type="entry name" value="PEP_CTERM_TLD_A"/>
    <property type="match status" value="1"/>
</dbReference>
<keyword evidence="5" id="KW-1185">Reference proteome</keyword>
<dbReference type="Proteomes" id="UP000032352">
    <property type="component" value="Chromosome"/>
</dbReference>
<name>A0AAE9Z4Q6_9GAMM</name>
<feature type="domain" description="TLDc" evidence="2">
    <location>
        <begin position="31"/>
        <end position="209"/>
    </location>
</feature>
<evidence type="ECO:0000259" key="2">
    <source>
        <dbReference type="Pfam" id="PF07534"/>
    </source>
</evidence>
<dbReference type="Pfam" id="PF07534">
    <property type="entry name" value="TLD"/>
    <property type="match status" value="1"/>
</dbReference>
<dbReference type="InterPro" id="IPR006571">
    <property type="entry name" value="TLDc_dom"/>
</dbReference>
<feature type="chain" id="PRO_5042102314" evidence="1">
    <location>
        <begin position="27"/>
        <end position="240"/>
    </location>
</feature>
<dbReference type="Pfam" id="PF07589">
    <property type="entry name" value="PEP-CTERM"/>
    <property type="match status" value="1"/>
</dbReference>